<evidence type="ECO:0000313" key="2">
    <source>
        <dbReference type="EMBL" id="DAF85371.1"/>
    </source>
</evidence>
<proteinExistence type="predicted"/>
<feature type="compositionally biased region" description="Polar residues" evidence="1">
    <location>
        <begin position="128"/>
        <end position="141"/>
    </location>
</feature>
<feature type="compositionally biased region" description="Low complexity" evidence="1">
    <location>
        <begin position="98"/>
        <end position="115"/>
    </location>
</feature>
<reference evidence="2" key="1">
    <citation type="journal article" date="2021" name="Proc. Natl. Acad. Sci. U.S.A.">
        <title>A Catalog of Tens of Thousands of Viruses from Human Metagenomes Reveals Hidden Associations with Chronic Diseases.</title>
        <authorList>
            <person name="Tisza M.J."/>
            <person name="Buck C.B."/>
        </authorList>
    </citation>
    <scope>NUCLEOTIDE SEQUENCE</scope>
    <source>
        <strain evidence="2">Ct1ev3</strain>
    </source>
</reference>
<accession>A0A8S5TT55</accession>
<sequence>MATMNLFSMMTWSNIVLNNIPLPSGMDEDTMIDAIFDRCAEVPLRIVQPEQLAAMNKAWFRKHLSDFSRMWSAYNMSYNPLSNYESDSKRTYNRDFQSTETGSNTSSGESTTTSGVENKVSAYDSVAYQPSTKTDGMTDGSSRVVDSRDTQHTEKSNDIDTYHESGRKMLMGADAMKKEMEVSHFNVYDHIASMWEDFFCITVY</sequence>
<feature type="region of interest" description="Disordered" evidence="1">
    <location>
        <begin position="93"/>
        <end position="159"/>
    </location>
</feature>
<evidence type="ECO:0000256" key="1">
    <source>
        <dbReference type="SAM" id="MobiDB-lite"/>
    </source>
</evidence>
<dbReference type="EMBL" id="BK015925">
    <property type="protein sequence ID" value="DAF85371.1"/>
    <property type="molecule type" value="Genomic_DNA"/>
</dbReference>
<name>A0A8S5TT55_9CAUD</name>
<protein>
    <submittedName>
        <fullName evidence="2">Uncharacterized protein</fullName>
    </submittedName>
</protein>
<organism evidence="2">
    <name type="scientific">Podoviridae sp. ct1ev3</name>
    <dbReference type="NCBI Taxonomy" id="2825216"/>
    <lineage>
        <taxon>Viruses</taxon>
        <taxon>Duplodnaviria</taxon>
        <taxon>Heunggongvirae</taxon>
        <taxon>Uroviricota</taxon>
        <taxon>Caudoviricetes</taxon>
    </lineage>
</organism>
<feature type="compositionally biased region" description="Basic and acidic residues" evidence="1">
    <location>
        <begin position="145"/>
        <end position="159"/>
    </location>
</feature>